<evidence type="ECO:0000256" key="10">
    <source>
        <dbReference type="ARBA" id="ARBA00048865"/>
    </source>
</evidence>
<accession>A0A6J7PQA8</accession>
<evidence type="ECO:0000256" key="11">
    <source>
        <dbReference type="SAM" id="Phobius"/>
    </source>
</evidence>
<evidence type="ECO:0000256" key="5">
    <source>
        <dbReference type="ARBA" id="ARBA00022989"/>
    </source>
</evidence>
<protein>
    <recommendedName>
        <fullName evidence="8">Phosphatidylinositol phosphate synthase</fullName>
    </recommendedName>
    <alternativeName>
        <fullName evidence="9">CDP-diacylglycerol--D-myo-inositol-3-phosphate 3-phosphatidyltransferase</fullName>
    </alternativeName>
</protein>
<evidence type="ECO:0000256" key="8">
    <source>
        <dbReference type="ARBA" id="ARBA00024082"/>
    </source>
</evidence>
<evidence type="ECO:0000256" key="1">
    <source>
        <dbReference type="ARBA" id="ARBA00004127"/>
    </source>
</evidence>
<organism evidence="12">
    <name type="scientific">freshwater metagenome</name>
    <dbReference type="NCBI Taxonomy" id="449393"/>
    <lineage>
        <taxon>unclassified sequences</taxon>
        <taxon>metagenomes</taxon>
        <taxon>ecological metagenomes</taxon>
    </lineage>
</organism>
<dbReference type="Gene3D" id="1.20.120.1760">
    <property type="match status" value="1"/>
</dbReference>
<comment type="catalytic activity">
    <reaction evidence="7">
        <text>1,2-di-(9Z-octadecenoyl)-sn-glycero-3-cytidine-5'-diphosphate + 1D-myo-inositol 3-phosphate = 1,2-di-(9Z-octadecenoyl)-sn-glycero-3-phospho-(1D-myo-inositol-3-phosphate) + CMP + H(+)</text>
        <dbReference type="Rhea" id="RHEA:61216"/>
        <dbReference type="ChEBI" id="CHEBI:15378"/>
        <dbReference type="ChEBI" id="CHEBI:58401"/>
        <dbReference type="ChEBI" id="CHEBI:60377"/>
        <dbReference type="ChEBI" id="CHEBI:85356"/>
        <dbReference type="ChEBI" id="CHEBI:144472"/>
    </reaction>
</comment>
<evidence type="ECO:0000256" key="2">
    <source>
        <dbReference type="ARBA" id="ARBA00004805"/>
    </source>
</evidence>
<reference evidence="12" key="1">
    <citation type="submission" date="2020-05" db="EMBL/GenBank/DDBJ databases">
        <authorList>
            <person name="Chiriac C."/>
            <person name="Salcher M."/>
            <person name="Ghai R."/>
            <person name="Kavagutti S V."/>
        </authorList>
    </citation>
    <scope>NUCLEOTIDE SEQUENCE</scope>
</reference>
<dbReference type="InterPro" id="IPR000462">
    <property type="entry name" value="CDP-OH_P_trans"/>
</dbReference>
<comment type="catalytic activity">
    <reaction evidence="10">
        <text>a CDP-1,2-diacyl-sn-glycerol + 1D-myo-inositol 3-phosphate = a 1,2-diacyl-sn-glycero-3-phospho-(1D-myo-inositol-3-phosphate) + CMP + H(+)</text>
        <dbReference type="Rhea" id="RHEA:60504"/>
        <dbReference type="ChEBI" id="CHEBI:15378"/>
        <dbReference type="ChEBI" id="CHEBI:58088"/>
        <dbReference type="ChEBI" id="CHEBI:58332"/>
        <dbReference type="ChEBI" id="CHEBI:58401"/>
        <dbReference type="ChEBI" id="CHEBI:60377"/>
    </reaction>
</comment>
<keyword evidence="6 11" id="KW-0472">Membrane</keyword>
<feature type="transmembrane region" description="Helical" evidence="11">
    <location>
        <begin position="176"/>
        <end position="192"/>
    </location>
</feature>
<feature type="transmembrane region" description="Helical" evidence="11">
    <location>
        <begin position="21"/>
        <end position="44"/>
    </location>
</feature>
<sequence length="204" mass="21549">MIASVLKPSVTKLIHPIARGLLRLGLTPNGMTVVGTIATCVAALTLLPSGHLFLASWVITLTCLTDLLDGTMARIRATGATKWGSFLDSTLDRISDAAIFLGLAMYLNQQNDSLLSVVLVGLASGFMVSYIRAKAESLGVACTVGIAERTERLAIMLLGVGFAGLGISYVLAISQWLLAILGIITVGQRILVVRRATKDVKPTL</sequence>
<dbReference type="InterPro" id="IPR044268">
    <property type="entry name" value="PIP_synthase_PgsA1"/>
</dbReference>
<dbReference type="HAMAP" id="MF_02241">
    <property type="entry name" value="PIP_synthase"/>
    <property type="match status" value="1"/>
</dbReference>
<keyword evidence="5 11" id="KW-1133">Transmembrane helix</keyword>
<feature type="transmembrane region" description="Helical" evidence="11">
    <location>
        <begin position="153"/>
        <end position="170"/>
    </location>
</feature>
<dbReference type="InterPro" id="IPR043130">
    <property type="entry name" value="CDP-OH_PTrfase_TM_dom"/>
</dbReference>
<comment type="pathway">
    <text evidence="2">Phospholipid metabolism; phosphatidylinositol phosphate biosynthesis.</text>
</comment>
<dbReference type="NCBIfam" id="NF045883">
    <property type="entry name" value="PIPSynth"/>
    <property type="match status" value="1"/>
</dbReference>
<gene>
    <name evidence="12" type="ORF">UFOPK4049_00847</name>
</gene>
<evidence type="ECO:0000256" key="6">
    <source>
        <dbReference type="ARBA" id="ARBA00023136"/>
    </source>
</evidence>
<feature type="transmembrane region" description="Helical" evidence="11">
    <location>
        <begin position="113"/>
        <end position="133"/>
    </location>
</feature>
<dbReference type="Pfam" id="PF01066">
    <property type="entry name" value="CDP-OH_P_transf"/>
    <property type="match status" value="1"/>
</dbReference>
<dbReference type="GO" id="GO:0008654">
    <property type="term" value="P:phospholipid biosynthetic process"/>
    <property type="evidence" value="ECO:0007669"/>
    <property type="project" value="InterPro"/>
</dbReference>
<evidence type="ECO:0000256" key="3">
    <source>
        <dbReference type="ARBA" id="ARBA00011738"/>
    </source>
</evidence>
<comment type="subcellular location">
    <subcellularLocation>
        <location evidence="1">Endomembrane system</location>
        <topology evidence="1">Multi-pass membrane protein</topology>
    </subcellularLocation>
</comment>
<evidence type="ECO:0000313" key="12">
    <source>
        <dbReference type="EMBL" id="CAB5007418.1"/>
    </source>
</evidence>
<dbReference type="GO" id="GO:0012505">
    <property type="term" value="C:endomembrane system"/>
    <property type="evidence" value="ECO:0007669"/>
    <property type="project" value="UniProtKB-SubCell"/>
</dbReference>
<comment type="subunit">
    <text evidence="3">Homodimer.</text>
</comment>
<dbReference type="UniPathway" id="UPA00220"/>
<evidence type="ECO:0000256" key="9">
    <source>
        <dbReference type="ARBA" id="ARBA00033137"/>
    </source>
</evidence>
<name>A0A6J7PQA8_9ZZZZ</name>
<dbReference type="GO" id="GO:0016780">
    <property type="term" value="F:phosphotransferase activity, for other substituted phosphate groups"/>
    <property type="evidence" value="ECO:0007669"/>
    <property type="project" value="InterPro"/>
</dbReference>
<dbReference type="EMBL" id="CAFBPB010000104">
    <property type="protein sequence ID" value="CAB5007418.1"/>
    <property type="molecule type" value="Genomic_DNA"/>
</dbReference>
<evidence type="ECO:0000256" key="7">
    <source>
        <dbReference type="ARBA" id="ARBA00023935"/>
    </source>
</evidence>
<proteinExistence type="inferred from homology"/>
<evidence type="ECO:0000256" key="4">
    <source>
        <dbReference type="ARBA" id="ARBA00022692"/>
    </source>
</evidence>
<keyword evidence="4 11" id="KW-0812">Transmembrane</keyword>
<dbReference type="AlphaFoldDB" id="A0A6J7PQA8"/>
<dbReference type="GO" id="GO:0016020">
    <property type="term" value="C:membrane"/>
    <property type="evidence" value="ECO:0007669"/>
    <property type="project" value="InterPro"/>
</dbReference>